<evidence type="ECO:0000313" key="8">
    <source>
        <dbReference type="Proteomes" id="UP000306477"/>
    </source>
</evidence>
<organism evidence="7 8">
    <name type="scientific">Bacillus timonensis</name>
    <dbReference type="NCBI Taxonomy" id="1033734"/>
    <lineage>
        <taxon>Bacteria</taxon>
        <taxon>Bacillati</taxon>
        <taxon>Bacillota</taxon>
        <taxon>Bacilli</taxon>
        <taxon>Bacillales</taxon>
        <taxon>Bacillaceae</taxon>
        <taxon>Bacillus</taxon>
    </lineage>
</organism>
<feature type="transmembrane region" description="Helical" evidence="6">
    <location>
        <begin position="362"/>
        <end position="379"/>
    </location>
</feature>
<feature type="transmembrane region" description="Helical" evidence="6">
    <location>
        <begin position="385"/>
        <end position="406"/>
    </location>
</feature>
<feature type="transmembrane region" description="Helical" evidence="6">
    <location>
        <begin position="216"/>
        <end position="236"/>
    </location>
</feature>
<reference evidence="7 8" key="1">
    <citation type="journal article" date="2019" name="Indoor Air">
        <title>Impacts of indoor surface finishes on bacterial viability.</title>
        <authorList>
            <person name="Hu J."/>
            <person name="Maamar S.B."/>
            <person name="Glawe A.J."/>
            <person name="Gottel N."/>
            <person name="Gilbert J.A."/>
            <person name="Hartmann E.M."/>
        </authorList>
    </citation>
    <scope>NUCLEOTIDE SEQUENCE [LARGE SCALE GENOMIC DNA]</scope>
    <source>
        <strain evidence="7 8">AF060A6</strain>
    </source>
</reference>
<dbReference type="GO" id="GO:0005886">
    <property type="term" value="C:plasma membrane"/>
    <property type="evidence" value="ECO:0007669"/>
    <property type="project" value="UniProtKB-SubCell"/>
</dbReference>
<name>A0A4S3PW22_9BACI</name>
<keyword evidence="3 6" id="KW-0812">Transmembrane</keyword>
<feature type="transmembrane region" description="Helical" evidence="6">
    <location>
        <begin position="331"/>
        <end position="355"/>
    </location>
</feature>
<protein>
    <submittedName>
        <fullName evidence="7">Uncharacterized protein</fullName>
    </submittedName>
</protein>
<sequence>MKDNLLGKFLKFSYGSWVGLIIGLFTTMLVTRILPPDALGKASMFDLFVQVCMILTIFGTDQAFVRFFYEEQSNKRGALLFNSLRIPLFATIVIICLIVIFYQPITLFLFDKESLLLAFVIAGGIFAQLLFRFAQLVIRMQQKGNMYSLLQIFQKLFNLCLVISFFFLLGANFEVLIFSTLITLILLNIIAIYFGKQFWSIDNLAIKNVKHSQREIIKFGAPFVLTIFISWLFEAFAKIAIRHWSTFDELGLYSAAMRLVALVMILKTTFSTFWTPVAYEKFEKRPQDKDFFRNITIIVAFAMYLVAILSIAAKDLIVILLGREYQDAAIIMPFLVFMPIFYTISETTVIGINFYKKINWHIFIAGMACGINILGNWLLVPDFGALGAAISTAISYIVFFTLRTIISLKYFKVKYPLVRIYIMALIVTIYAYFAIIIDNLWFVILLSFIPLSILIVLFYKDLKLIIKNRVTLVNRK</sequence>
<dbReference type="RefSeq" id="WP_136378669.1">
    <property type="nucleotide sequence ID" value="NZ_SLUB01000006.1"/>
</dbReference>
<comment type="caution">
    <text evidence="7">The sequence shown here is derived from an EMBL/GenBank/DDBJ whole genome shotgun (WGS) entry which is preliminary data.</text>
</comment>
<evidence type="ECO:0000256" key="1">
    <source>
        <dbReference type="ARBA" id="ARBA00004651"/>
    </source>
</evidence>
<feature type="transmembrane region" description="Helical" evidence="6">
    <location>
        <begin position="88"/>
        <end position="110"/>
    </location>
</feature>
<keyword evidence="4 6" id="KW-1133">Transmembrane helix</keyword>
<dbReference type="AlphaFoldDB" id="A0A4S3PW22"/>
<keyword evidence="8" id="KW-1185">Reference proteome</keyword>
<dbReference type="PANTHER" id="PTHR30250:SF11">
    <property type="entry name" value="O-ANTIGEN TRANSPORTER-RELATED"/>
    <property type="match status" value="1"/>
</dbReference>
<dbReference type="Pfam" id="PF01943">
    <property type="entry name" value="Polysacc_synt"/>
    <property type="match status" value="1"/>
</dbReference>
<feature type="transmembrane region" description="Helical" evidence="6">
    <location>
        <begin position="256"/>
        <end position="279"/>
    </location>
</feature>
<evidence type="ECO:0000256" key="2">
    <source>
        <dbReference type="ARBA" id="ARBA00022475"/>
    </source>
</evidence>
<feature type="transmembrane region" description="Helical" evidence="6">
    <location>
        <begin position="175"/>
        <end position="195"/>
    </location>
</feature>
<keyword evidence="5 6" id="KW-0472">Membrane</keyword>
<dbReference type="InterPro" id="IPR050833">
    <property type="entry name" value="Poly_Biosynth_Transport"/>
</dbReference>
<evidence type="ECO:0000313" key="7">
    <source>
        <dbReference type="EMBL" id="THE14030.1"/>
    </source>
</evidence>
<dbReference type="OrthoDB" id="6017905at2"/>
<evidence type="ECO:0000256" key="5">
    <source>
        <dbReference type="ARBA" id="ARBA00023136"/>
    </source>
</evidence>
<evidence type="ECO:0000256" key="4">
    <source>
        <dbReference type="ARBA" id="ARBA00022989"/>
    </source>
</evidence>
<proteinExistence type="predicted"/>
<evidence type="ECO:0000256" key="3">
    <source>
        <dbReference type="ARBA" id="ARBA00022692"/>
    </source>
</evidence>
<dbReference type="EMBL" id="SLUB01000006">
    <property type="protein sequence ID" value="THE14030.1"/>
    <property type="molecule type" value="Genomic_DNA"/>
</dbReference>
<feature type="transmembrane region" description="Helical" evidence="6">
    <location>
        <begin position="116"/>
        <end position="134"/>
    </location>
</feature>
<feature type="transmembrane region" description="Helical" evidence="6">
    <location>
        <begin position="47"/>
        <end position="68"/>
    </location>
</feature>
<evidence type="ECO:0000256" key="6">
    <source>
        <dbReference type="SAM" id="Phobius"/>
    </source>
</evidence>
<keyword evidence="2" id="KW-1003">Cell membrane</keyword>
<feature type="transmembrane region" description="Helical" evidence="6">
    <location>
        <begin position="146"/>
        <end position="169"/>
    </location>
</feature>
<feature type="transmembrane region" description="Helical" evidence="6">
    <location>
        <begin position="12"/>
        <end position="35"/>
    </location>
</feature>
<dbReference type="InterPro" id="IPR002797">
    <property type="entry name" value="Polysacc_synth"/>
</dbReference>
<dbReference type="PANTHER" id="PTHR30250">
    <property type="entry name" value="PST FAMILY PREDICTED COLANIC ACID TRANSPORTER"/>
    <property type="match status" value="1"/>
</dbReference>
<accession>A0A4S3PW22</accession>
<dbReference type="Proteomes" id="UP000306477">
    <property type="component" value="Unassembled WGS sequence"/>
</dbReference>
<comment type="subcellular location">
    <subcellularLocation>
        <location evidence="1">Cell membrane</location>
        <topology evidence="1">Multi-pass membrane protein</topology>
    </subcellularLocation>
</comment>
<gene>
    <name evidence="7" type="ORF">E1I69_05900</name>
</gene>
<feature type="transmembrane region" description="Helical" evidence="6">
    <location>
        <begin position="418"/>
        <end position="435"/>
    </location>
</feature>
<feature type="transmembrane region" description="Helical" evidence="6">
    <location>
        <begin position="441"/>
        <end position="459"/>
    </location>
</feature>
<feature type="transmembrane region" description="Helical" evidence="6">
    <location>
        <begin position="291"/>
        <end position="311"/>
    </location>
</feature>